<proteinExistence type="predicted"/>
<organism evidence="1 2">
    <name type="scientific">Paraburkholderia solisilvae</name>
    <dbReference type="NCBI Taxonomy" id="624376"/>
    <lineage>
        <taxon>Bacteria</taxon>
        <taxon>Pseudomonadati</taxon>
        <taxon>Pseudomonadota</taxon>
        <taxon>Betaproteobacteria</taxon>
        <taxon>Burkholderiales</taxon>
        <taxon>Burkholderiaceae</taxon>
        <taxon>Paraburkholderia</taxon>
    </lineage>
</organism>
<dbReference type="RefSeq" id="WP_175114809.1">
    <property type="nucleotide sequence ID" value="NZ_CADIKF010000067.1"/>
</dbReference>
<keyword evidence="2" id="KW-1185">Reference proteome</keyword>
<name>A0A6J5ETU2_9BURK</name>
<reference evidence="1 2" key="1">
    <citation type="submission" date="2020-04" db="EMBL/GenBank/DDBJ databases">
        <authorList>
            <person name="De Canck E."/>
        </authorList>
    </citation>
    <scope>NUCLEOTIDE SEQUENCE [LARGE SCALE GENOMIC DNA]</scope>
    <source>
        <strain evidence="1 2">LMG 29739</strain>
    </source>
</reference>
<protein>
    <submittedName>
        <fullName evidence="1">Uncharacterized protein</fullName>
    </submittedName>
</protein>
<sequence length="290" mass="30834">MNNSVNTNSQLNLNVGLTADSVPEQIINFLAMPNFPESTATVAESLVIFPDGLGAGSNISYETEVFSSPNLKGTLLDFIKNFTDGTSQDFTVVDDGTENSITNTYSLSNLHGTLTSSQINLTNGTSEQIDYTNLPPGILDEEFFYSDANDKGAEIEKDEHLANGDSQINFLAGPNSKIPAGLSSFEENFNAMQEPISLRTVASNTGDITLESFSYDGNGNLLSEHETVYDSKGNVLSSQTFDGSHAQSGDSRQVMQLGAAMAAFNPPVTGGAPTFHEPLATTHAVLAARA</sequence>
<evidence type="ECO:0000313" key="1">
    <source>
        <dbReference type="EMBL" id="CAB3769989.1"/>
    </source>
</evidence>
<dbReference type="Proteomes" id="UP000494329">
    <property type="component" value="Unassembled WGS sequence"/>
</dbReference>
<accession>A0A6J5ETU2</accession>
<evidence type="ECO:0000313" key="2">
    <source>
        <dbReference type="Proteomes" id="UP000494329"/>
    </source>
</evidence>
<dbReference type="AlphaFoldDB" id="A0A6J5ETU2"/>
<dbReference type="EMBL" id="CADIKF010000067">
    <property type="protein sequence ID" value="CAB3769989.1"/>
    <property type="molecule type" value="Genomic_DNA"/>
</dbReference>
<gene>
    <name evidence="1" type="ORF">LMG29739_05672</name>
</gene>